<accession>A0A2U2N975</accession>
<dbReference type="AlphaFoldDB" id="A0A2U2N975"/>
<dbReference type="NCBIfam" id="NF008528">
    <property type="entry name" value="PRK11463.1-2"/>
    <property type="match status" value="1"/>
</dbReference>
<evidence type="ECO:0000313" key="3">
    <source>
        <dbReference type="EMBL" id="PWG65559.1"/>
    </source>
</evidence>
<keyword evidence="2" id="KW-1133">Transmembrane helix</keyword>
<feature type="compositionally biased region" description="Basic and acidic residues" evidence="1">
    <location>
        <begin position="131"/>
        <end position="151"/>
    </location>
</feature>
<feature type="region of interest" description="Disordered" evidence="1">
    <location>
        <begin position="123"/>
        <end position="151"/>
    </location>
</feature>
<evidence type="ECO:0000256" key="1">
    <source>
        <dbReference type="SAM" id="MobiDB-lite"/>
    </source>
</evidence>
<gene>
    <name evidence="3" type="ORF">DEM34_01630</name>
</gene>
<dbReference type="Pfam" id="PF04186">
    <property type="entry name" value="FxsA"/>
    <property type="match status" value="1"/>
</dbReference>
<dbReference type="OrthoDB" id="9792788at2"/>
<sequence>MPVFLVLFLVVPLVEIYLLIEVGQIIGALPTIGLCVLTAAVGGALLRQQGLDTLARARRNLDEGHVPALELFEAVALAVGGALLLTPGFATDVIGFACLLPPTRRLLVQFALRRVNVVYGPAGRPGGGQGDRGRRDPRTIEGEYRRRDSDR</sequence>
<name>A0A2U2N975_9GAMM</name>
<keyword evidence="4" id="KW-1185">Reference proteome</keyword>
<organism evidence="3 4">
    <name type="scientific">Sediminicurvatus halobius</name>
    <dbReference type="NCBI Taxonomy" id="2182432"/>
    <lineage>
        <taxon>Bacteria</taxon>
        <taxon>Pseudomonadati</taxon>
        <taxon>Pseudomonadota</taxon>
        <taxon>Gammaproteobacteria</taxon>
        <taxon>Chromatiales</taxon>
        <taxon>Ectothiorhodospiraceae</taxon>
        <taxon>Sediminicurvatus</taxon>
    </lineage>
</organism>
<dbReference type="GO" id="GO:0016020">
    <property type="term" value="C:membrane"/>
    <property type="evidence" value="ECO:0007669"/>
    <property type="project" value="InterPro"/>
</dbReference>
<evidence type="ECO:0000256" key="2">
    <source>
        <dbReference type="SAM" id="Phobius"/>
    </source>
</evidence>
<dbReference type="InterPro" id="IPR007313">
    <property type="entry name" value="FxsA"/>
</dbReference>
<dbReference type="PANTHER" id="PTHR35335:SF1">
    <property type="entry name" value="UPF0716 PROTEIN FXSA"/>
    <property type="match status" value="1"/>
</dbReference>
<proteinExistence type="predicted"/>
<dbReference type="Proteomes" id="UP000245474">
    <property type="component" value="Unassembled WGS sequence"/>
</dbReference>
<reference evidence="3 4" key="1">
    <citation type="submission" date="2018-05" db="EMBL/GenBank/DDBJ databases">
        <title>Spiribacter halobius sp. nov., a moderately halophilic bacterium isolated from marine solar saltern.</title>
        <authorList>
            <person name="Zheng W.-S."/>
            <person name="Lu D.-C."/>
            <person name="Du Z.-J."/>
        </authorList>
    </citation>
    <scope>NUCLEOTIDE SEQUENCE [LARGE SCALE GENOMIC DNA]</scope>
    <source>
        <strain evidence="3 4">E85</strain>
    </source>
</reference>
<protein>
    <submittedName>
        <fullName evidence="3">Exlusion protein FxsA</fullName>
    </submittedName>
</protein>
<feature type="transmembrane region" description="Helical" evidence="2">
    <location>
        <begin position="26"/>
        <end position="46"/>
    </location>
</feature>
<keyword evidence="2" id="KW-0472">Membrane</keyword>
<comment type="caution">
    <text evidence="3">The sequence shown here is derived from an EMBL/GenBank/DDBJ whole genome shotgun (WGS) entry which is preliminary data.</text>
</comment>
<dbReference type="PANTHER" id="PTHR35335">
    <property type="entry name" value="UPF0716 PROTEIN FXSA"/>
    <property type="match status" value="1"/>
</dbReference>
<keyword evidence="2" id="KW-0812">Transmembrane</keyword>
<evidence type="ECO:0000313" key="4">
    <source>
        <dbReference type="Proteomes" id="UP000245474"/>
    </source>
</evidence>
<dbReference type="EMBL" id="QFFI01000002">
    <property type="protein sequence ID" value="PWG65559.1"/>
    <property type="molecule type" value="Genomic_DNA"/>
</dbReference>